<dbReference type="RefSeq" id="WP_182461301.1">
    <property type="nucleotide sequence ID" value="NZ_CP059732.1"/>
</dbReference>
<accession>A0A7G5GYV3</accession>
<evidence type="ECO:0000256" key="1">
    <source>
        <dbReference type="SAM" id="Coils"/>
    </source>
</evidence>
<organism evidence="2 3">
    <name type="scientific">Spirosoma foliorum</name>
    <dbReference type="NCBI Taxonomy" id="2710596"/>
    <lineage>
        <taxon>Bacteria</taxon>
        <taxon>Pseudomonadati</taxon>
        <taxon>Bacteroidota</taxon>
        <taxon>Cytophagia</taxon>
        <taxon>Cytophagales</taxon>
        <taxon>Cytophagaceae</taxon>
        <taxon>Spirosoma</taxon>
    </lineage>
</organism>
<name>A0A7G5GYV3_9BACT</name>
<protein>
    <submittedName>
        <fullName evidence="2">Uncharacterized protein</fullName>
    </submittedName>
</protein>
<dbReference type="AlphaFoldDB" id="A0A7G5GYV3"/>
<dbReference type="EMBL" id="CP059732">
    <property type="protein sequence ID" value="QMW04045.1"/>
    <property type="molecule type" value="Genomic_DNA"/>
</dbReference>
<sequence length="161" mass="18101">MPYQFKERIETLLKEGRHSKKSLYDTLEMTAPGFEYMLKHNTLSAKRVEQIAAFFQMSVAELTESQQEPKLVEPASFGAQVADRILLEFEKLREQLAIKDKQLEAADRELEAAMEISKGLQRTIDALISRPGIASGSNFLNGVPSEGRVVPMYPKNEKAVA</sequence>
<proteinExistence type="predicted"/>
<feature type="coiled-coil region" evidence="1">
    <location>
        <begin position="89"/>
        <end position="123"/>
    </location>
</feature>
<keyword evidence="1" id="KW-0175">Coiled coil</keyword>
<reference evidence="2 3" key="1">
    <citation type="submission" date="2020-07" db="EMBL/GenBank/DDBJ databases">
        <title>Spirosoma foliorum sp. nov., isolated from the leaves on the Nejang mountain Korea, Republic of.</title>
        <authorList>
            <person name="Ho H."/>
            <person name="Lee Y.-J."/>
            <person name="Nurcahyanto D.-A."/>
            <person name="Kim S.-G."/>
        </authorList>
    </citation>
    <scope>NUCLEOTIDE SEQUENCE [LARGE SCALE GENOMIC DNA]</scope>
    <source>
        <strain evidence="2 3">PL0136</strain>
    </source>
</reference>
<dbReference type="KEGG" id="sfol:H3H32_03555"/>
<dbReference type="Proteomes" id="UP000515369">
    <property type="component" value="Chromosome"/>
</dbReference>
<keyword evidence="3" id="KW-1185">Reference proteome</keyword>
<evidence type="ECO:0000313" key="2">
    <source>
        <dbReference type="EMBL" id="QMW04045.1"/>
    </source>
</evidence>
<evidence type="ECO:0000313" key="3">
    <source>
        <dbReference type="Proteomes" id="UP000515369"/>
    </source>
</evidence>
<gene>
    <name evidence="2" type="ORF">H3H32_03555</name>
</gene>